<dbReference type="GO" id="GO:0005634">
    <property type="term" value="C:nucleus"/>
    <property type="evidence" value="ECO:0007669"/>
    <property type="project" value="UniProtKB-SubCell"/>
</dbReference>
<evidence type="ECO:0000256" key="5">
    <source>
        <dbReference type="RuleBase" id="RU000682"/>
    </source>
</evidence>
<keyword evidence="4 5" id="KW-0539">Nucleus</keyword>
<dbReference type="PROSITE" id="PS50071">
    <property type="entry name" value="HOMEOBOX_2"/>
    <property type="match status" value="4"/>
</dbReference>
<feature type="region of interest" description="Disordered" evidence="6">
    <location>
        <begin position="609"/>
        <end position="631"/>
    </location>
</feature>
<keyword evidence="3" id="KW-0804">Transcription</keyword>
<dbReference type="CDD" id="cd00086">
    <property type="entry name" value="homeodomain"/>
    <property type="match status" value="4"/>
</dbReference>
<feature type="region of interest" description="Disordered" evidence="6">
    <location>
        <begin position="214"/>
        <end position="234"/>
    </location>
</feature>
<dbReference type="EMBL" id="JBBCAQ010000037">
    <property type="protein sequence ID" value="KAK7573657.1"/>
    <property type="molecule type" value="Genomic_DNA"/>
</dbReference>
<dbReference type="PANTHER" id="PTHR45714:SF34">
    <property type="entry name" value="HOMEOBOX-LEUCINE ZIPPER PROTEIN HAT9"/>
    <property type="match status" value="1"/>
</dbReference>
<protein>
    <recommendedName>
        <fullName evidence="7">Homeobox domain-containing protein</fullName>
    </recommendedName>
</protein>
<feature type="DNA-binding region" description="Homeobox" evidence="4">
    <location>
        <begin position="48"/>
        <end position="98"/>
    </location>
</feature>
<gene>
    <name evidence="8" type="ORF">V9T40_010848</name>
</gene>
<reference evidence="8 9" key="1">
    <citation type="submission" date="2024-03" db="EMBL/GenBank/DDBJ databases">
        <title>Adaptation during the transition from Ophiocordyceps entomopathogen to insect associate is accompanied by gene loss and intensified selection.</title>
        <authorList>
            <person name="Ward C.M."/>
            <person name="Onetto C.A."/>
            <person name="Borneman A.R."/>
        </authorList>
    </citation>
    <scope>NUCLEOTIDE SEQUENCE [LARGE SCALE GENOMIC DNA]</scope>
    <source>
        <strain evidence="8">AWRI1</strain>
        <tissue evidence="8">Single Adult Female</tissue>
    </source>
</reference>
<dbReference type="SMART" id="SM00389">
    <property type="entry name" value="HOX"/>
    <property type="match status" value="5"/>
</dbReference>
<evidence type="ECO:0000259" key="7">
    <source>
        <dbReference type="PROSITE" id="PS50071"/>
    </source>
</evidence>
<feature type="compositionally biased region" description="Low complexity" evidence="6">
    <location>
        <begin position="383"/>
        <end position="398"/>
    </location>
</feature>
<dbReference type="Gene3D" id="1.10.10.60">
    <property type="entry name" value="Homeodomain-like"/>
    <property type="match status" value="3"/>
</dbReference>
<evidence type="ECO:0000256" key="3">
    <source>
        <dbReference type="ARBA" id="ARBA00023163"/>
    </source>
</evidence>
<evidence type="ECO:0000256" key="1">
    <source>
        <dbReference type="ARBA" id="ARBA00004123"/>
    </source>
</evidence>
<feature type="domain" description="Homeobox" evidence="7">
    <location>
        <begin position="648"/>
        <end position="708"/>
    </location>
</feature>
<feature type="compositionally biased region" description="Polar residues" evidence="6">
    <location>
        <begin position="621"/>
        <end position="631"/>
    </location>
</feature>
<evidence type="ECO:0000313" key="9">
    <source>
        <dbReference type="Proteomes" id="UP001367676"/>
    </source>
</evidence>
<accession>A0AAN9XXV6</accession>
<dbReference type="InterPro" id="IPR009057">
    <property type="entry name" value="Homeodomain-like_sf"/>
</dbReference>
<evidence type="ECO:0000256" key="2">
    <source>
        <dbReference type="ARBA" id="ARBA00023015"/>
    </source>
</evidence>
<feature type="region of interest" description="Disordered" evidence="6">
    <location>
        <begin position="382"/>
        <end position="410"/>
    </location>
</feature>
<feature type="domain" description="Homeobox" evidence="7">
    <location>
        <begin position="114"/>
        <end position="161"/>
    </location>
</feature>
<keyword evidence="4 5" id="KW-0371">Homeobox</keyword>
<dbReference type="InterPro" id="IPR050762">
    <property type="entry name" value="HD-ZIP_Homeobox_LZ_Class_II"/>
</dbReference>
<comment type="subcellular location">
    <subcellularLocation>
        <location evidence="1 4 5">Nucleus</location>
    </subcellularLocation>
</comment>
<keyword evidence="4 5" id="KW-0238">DNA-binding</keyword>
<organism evidence="8 9">
    <name type="scientific">Parthenolecanium corni</name>
    <dbReference type="NCBI Taxonomy" id="536013"/>
    <lineage>
        <taxon>Eukaryota</taxon>
        <taxon>Metazoa</taxon>
        <taxon>Ecdysozoa</taxon>
        <taxon>Arthropoda</taxon>
        <taxon>Hexapoda</taxon>
        <taxon>Insecta</taxon>
        <taxon>Pterygota</taxon>
        <taxon>Neoptera</taxon>
        <taxon>Paraneoptera</taxon>
        <taxon>Hemiptera</taxon>
        <taxon>Sternorrhyncha</taxon>
        <taxon>Coccoidea</taxon>
        <taxon>Coccidae</taxon>
        <taxon>Parthenolecanium</taxon>
    </lineage>
</organism>
<keyword evidence="9" id="KW-1185">Reference proteome</keyword>
<feature type="DNA-binding region" description="Homeobox" evidence="4">
    <location>
        <begin position="116"/>
        <end position="162"/>
    </location>
</feature>
<dbReference type="Pfam" id="PF00046">
    <property type="entry name" value="Homeodomain"/>
    <property type="match status" value="2"/>
</dbReference>
<comment type="caution">
    <text evidence="8">The sequence shown here is derived from an EMBL/GenBank/DDBJ whole genome shotgun (WGS) entry which is preliminary data.</text>
</comment>
<dbReference type="PANTHER" id="PTHR45714">
    <property type="entry name" value="HOMEOBOX-LEUCINE ZIPPER PROTEIN HAT14"/>
    <property type="match status" value="1"/>
</dbReference>
<keyword evidence="2" id="KW-0805">Transcription regulation</keyword>
<feature type="domain" description="Homeobox" evidence="7">
    <location>
        <begin position="766"/>
        <end position="824"/>
    </location>
</feature>
<evidence type="ECO:0000313" key="8">
    <source>
        <dbReference type="EMBL" id="KAK7573657.1"/>
    </source>
</evidence>
<feature type="domain" description="Homeobox" evidence="7">
    <location>
        <begin position="46"/>
        <end position="97"/>
    </location>
</feature>
<feature type="compositionally biased region" description="Polar residues" evidence="6">
    <location>
        <begin position="401"/>
        <end position="410"/>
    </location>
</feature>
<proteinExistence type="predicted"/>
<dbReference type="SUPFAM" id="SSF46689">
    <property type="entry name" value="Homeodomain-like"/>
    <property type="match status" value="5"/>
</dbReference>
<name>A0AAN9XXV6_9HEMI</name>
<dbReference type="Proteomes" id="UP001367676">
    <property type="component" value="Unassembled WGS sequence"/>
</dbReference>
<feature type="DNA-binding region" description="Homeobox" evidence="4">
    <location>
        <begin position="650"/>
        <end position="709"/>
    </location>
</feature>
<dbReference type="GO" id="GO:0003677">
    <property type="term" value="F:DNA binding"/>
    <property type="evidence" value="ECO:0007669"/>
    <property type="project" value="UniProtKB-UniRule"/>
</dbReference>
<sequence>MYLLIDHETRVWFEKKRADKESVRRTGVAKKSSIPQDNVTDSTVLLTIKQLKILMAHFKKNFTLSADEEVEVATRAGLQLNQLRRWFELQQLRMKTNTMNKILQNLSSIWHPTQLVELEKTFRISNFLHPAEKARLCRVWDVNPTEVLVWFTRRRLYELYKIHGTNLAVSKEQEVTRDILEATDLSTVVCRIESEKQLHFPMLILPRCCTSKDDLSENPGPESETTGNSKSESFDSDESIHQLYRENTSGKLPSFVVQNTLFEEFKMSQQLSTERIRILQNRLQIPAYRIKAFFAKWSALLRGATKTSVLKQLTSQPFAFVSEVSAEYHKNRFISVMKNQTLSLQLGTSRRAIDNWFINARLYELITGNQYIPDTVRETSKKTSMSHLSETSTSSKPSYPDSKTSAMSQLNRKLKKPLSMSVQKHLMEEICQNSIVTEARLKTFARKFRIGKDSLRSWFKNYAPASYEINKEASEAELRTTDPVTAGCNNIEMESNVGVRRSVRQEAKRSASKSFLNASDELIILDEESDENSDLDTFVGASISNSCEISCSSDTAGKRKCDESFCLTSTLAETPPRPKEVPFSGIDNVYSSKQDIGFVPASKVVEEDSDADGIQMKSDQESSPSLTKNSQASSLKIFEAETEKKCTIQSFQKKFDFSTLQHQILLMMFQKREFLSATQTRQLASDLNAPVKRIEEWFENRRSLKTKSMEMESMVQSERDERIESAGCEELVNSTREEATKLVNSLKMVNSEREESMDAQKMENSQQETDLCTPFSEFQLFLLEREFAKSSKLPKSRLDRVCKNLRTSRKLVRQWFKNRNCEEN</sequence>
<dbReference type="InterPro" id="IPR001356">
    <property type="entry name" value="HD"/>
</dbReference>
<dbReference type="AlphaFoldDB" id="A0AAN9XXV6"/>
<evidence type="ECO:0000256" key="6">
    <source>
        <dbReference type="SAM" id="MobiDB-lite"/>
    </source>
</evidence>
<evidence type="ECO:0000256" key="4">
    <source>
        <dbReference type="PROSITE-ProRule" id="PRU00108"/>
    </source>
</evidence>